<keyword evidence="2" id="KW-1185">Reference proteome</keyword>
<accession>A0ABV3V2L4</accession>
<evidence type="ECO:0000313" key="2">
    <source>
        <dbReference type="Proteomes" id="UP001558481"/>
    </source>
</evidence>
<name>A0ABV3V2L4_9MICC</name>
<proteinExistence type="predicted"/>
<evidence type="ECO:0000313" key="1">
    <source>
        <dbReference type="EMBL" id="MEX3594613.1"/>
    </source>
</evidence>
<comment type="caution">
    <text evidence="1">The sequence shown here is derived from an EMBL/GenBank/DDBJ whole genome shotgun (WGS) entry which is preliminary data.</text>
</comment>
<protein>
    <submittedName>
        <fullName evidence="1">Uncharacterized protein</fullName>
    </submittedName>
</protein>
<sequence length="174" mass="19481">MESINRKDLIDRWAQDYSLAKGNFRVESFLDPRGLQHAADALTRDDRTVLTGVHGGLAYLNESQTPVVSSKQLTAYCDNPQRIAREIGLYPVEKSKSNVVLIVPKDPELLQKTRYSERAGGWVAPLGQVLVDLKTFPGREADLANQIIDSLSELGSDSEYGWTMWSEKKEAKTK</sequence>
<reference evidence="1 2" key="1">
    <citation type="journal article" date="2024" name="Fungal Genet. Biol.">
        <title>The porcine skin microbiome exhibits broad fungal antagonism.</title>
        <authorList>
            <person name="De La Cruz K.F."/>
            <person name="Townsend E.C."/>
            <person name="Alex Cheong J.Z."/>
            <person name="Salamzade R."/>
            <person name="Liu A."/>
            <person name="Sandstrom S."/>
            <person name="Davila E."/>
            <person name="Huang L."/>
            <person name="Xu K.H."/>
            <person name="Wu S.Y."/>
            <person name="Meudt J.J."/>
            <person name="Shanmuganayagam D."/>
            <person name="Gibson A.L.F."/>
            <person name="Kalan L.R."/>
        </authorList>
    </citation>
    <scope>NUCLEOTIDE SEQUENCE [LARGE SCALE GENOMIC DNA]</scope>
    <source>
        <strain evidence="1 2">LK2625</strain>
    </source>
</reference>
<dbReference type="RefSeq" id="WP_095797256.1">
    <property type="nucleotide sequence ID" value="NZ_CAUREL010000001.1"/>
</dbReference>
<dbReference type="Proteomes" id="UP001558481">
    <property type="component" value="Unassembled WGS sequence"/>
</dbReference>
<gene>
    <name evidence="1" type="ORF">VVR66_07800</name>
</gene>
<organism evidence="1 2">
    <name type="scientific">Kocuria carniphila</name>
    <dbReference type="NCBI Taxonomy" id="262208"/>
    <lineage>
        <taxon>Bacteria</taxon>
        <taxon>Bacillati</taxon>
        <taxon>Actinomycetota</taxon>
        <taxon>Actinomycetes</taxon>
        <taxon>Micrococcales</taxon>
        <taxon>Micrococcaceae</taxon>
        <taxon>Kocuria</taxon>
    </lineage>
</organism>
<dbReference type="EMBL" id="JAYWLU010000007">
    <property type="protein sequence ID" value="MEX3594613.1"/>
    <property type="molecule type" value="Genomic_DNA"/>
</dbReference>